<evidence type="ECO:0000313" key="3">
    <source>
        <dbReference type="EMBL" id="GMH55285.1"/>
    </source>
</evidence>
<dbReference type="Proteomes" id="UP001165122">
    <property type="component" value="Unassembled WGS sequence"/>
</dbReference>
<keyword evidence="2" id="KW-0812">Transmembrane</keyword>
<feature type="transmembrane region" description="Helical" evidence="2">
    <location>
        <begin position="602"/>
        <end position="620"/>
    </location>
</feature>
<name>A0A9W6ZSS2_9STRA</name>
<evidence type="ECO:0000313" key="4">
    <source>
        <dbReference type="Proteomes" id="UP001165122"/>
    </source>
</evidence>
<feature type="compositionally biased region" description="Pro residues" evidence="1">
    <location>
        <begin position="44"/>
        <end position="56"/>
    </location>
</feature>
<feature type="compositionally biased region" description="Acidic residues" evidence="1">
    <location>
        <begin position="118"/>
        <end position="131"/>
    </location>
</feature>
<feature type="transmembrane region" description="Helical" evidence="2">
    <location>
        <begin position="908"/>
        <end position="931"/>
    </location>
</feature>
<feature type="transmembrane region" description="Helical" evidence="2">
    <location>
        <begin position="754"/>
        <end position="772"/>
    </location>
</feature>
<sequence length="1157" mass="128026">MSEKDSTTPSDPPPPSNNSSHTQSTSSMTKDPPDNDNQKGEKGAPPPTTPASPPSQPIKDFPANTIKCDTPPTPSISDRIKSIERKSSIESLLPTLDNAPVGSRRGSGIFEGEGGEVYVEEEEEVNNDTVDESITTSSPPPQTQTKEKAPPPTDDAKTKTKTKTKNTPHSSVQETKEKVPKEEEEEEVTPLEDTTDKSTKPRVTFAANINMKERKTTSPSLRFSSASSVIVTECHSFYFVILFLFSAISPFLHIYVAITREEWLFEKVEAFWSWTLAPLTVGALGISIFLKPRRKDKVYLIALYLQCAIYLISDIVVKITIGDAKASFVIGFITIRAIFLAFFLRVRLRIARLEDKQLSEFLAEKVIKDGFFMGFAQLGFLTFSSIQCEAEEDHWSDCNRTLYSQTGLGFMVVIYTAITLISGLAPKRILEKHVIPTKDILSMNLTVQQIVQTFGLLTAASSAMFLLGSYGADGNLKDSTEKNVILTVTGIGCTCLIVTAGWKLLVIRREINEGEEKNDMEKKEATATAPSKLFLTEASSFWFWSAWLVTSSQTVICILCAITLDRFYSSLATFVFPFTAMVFLVAVFCQPKKHSPKDMTRLRMLGTTFAYLSEIALVISALRKNLWGWAALHLVLIAIGTFGFHCGFKLRSNIGRLPDCDLDEFLVNTLFMGGLRTLLSILFLSFRTSKCIFESGGLEKCDDNAWCSTLISVFLLNWWIMNIVQDSVRREWRVDVSVSVEKVATMRGFGLRRGLQGVLTVFVIICGIFLFAMMSVEKNDNAETVATKHQSVVHIVGAVGLGASMTSAIFEANSSWYAQKKKFQSESSTGTLMISDSGNFLVNECSWFYTFLSFLFTTTTTVLRVLYTFVGIEYFNTVGNSILPISATSFLLALFTKPKRDDKLYMGILYFHFFTFLIFGELILSAGNLAAGYETEGIFTLLRIPVWCYVFKKGLKLRESAGRLPPEELSEFLCQTVLVKGTATIGPMIFFSFETVSCFIAQSSYVDGLYGCSDTARASLYLSVYLLVLTTLSIFSKSTPKSVQRATAWEYSAVATLNLKWWQKLQGGLMAVTALCSLYLLSALGVERDLRSNVGNVGALGFITLMLAVIIGMFSLSDTLEVRQHSGTLSGGLEDRRGGRAISAGEMQDGMILGSLL</sequence>
<comment type="caution">
    <text evidence="3">The sequence shown here is derived from an EMBL/GenBank/DDBJ whole genome shotgun (WGS) entry which is preliminary data.</text>
</comment>
<feature type="compositionally biased region" description="Low complexity" evidence="1">
    <location>
        <begin position="17"/>
        <end position="29"/>
    </location>
</feature>
<feature type="transmembrane region" description="Helical" evidence="2">
    <location>
        <begin position="665"/>
        <end position="686"/>
    </location>
</feature>
<feature type="transmembrane region" description="Helical" evidence="2">
    <location>
        <begin position="570"/>
        <end position="590"/>
    </location>
</feature>
<evidence type="ECO:0000256" key="2">
    <source>
        <dbReference type="SAM" id="Phobius"/>
    </source>
</evidence>
<feature type="transmembrane region" description="Helical" evidence="2">
    <location>
        <begin position="1097"/>
        <end position="1116"/>
    </location>
</feature>
<feature type="transmembrane region" description="Helical" evidence="2">
    <location>
        <begin position="237"/>
        <end position="258"/>
    </location>
</feature>
<feature type="region of interest" description="Disordered" evidence="1">
    <location>
        <begin position="1"/>
        <end position="198"/>
    </location>
</feature>
<feature type="compositionally biased region" description="Basic and acidic residues" evidence="1">
    <location>
        <begin position="78"/>
        <end position="88"/>
    </location>
</feature>
<feature type="compositionally biased region" description="Basic and acidic residues" evidence="1">
    <location>
        <begin position="31"/>
        <end position="42"/>
    </location>
</feature>
<feature type="transmembrane region" description="Helical" evidence="2">
    <location>
        <begin position="327"/>
        <end position="346"/>
    </location>
</feature>
<feature type="transmembrane region" description="Helical" evidence="2">
    <location>
        <begin position="302"/>
        <end position="321"/>
    </location>
</feature>
<feature type="transmembrane region" description="Helical" evidence="2">
    <location>
        <begin position="847"/>
        <end position="872"/>
    </location>
</feature>
<feature type="transmembrane region" description="Helical" evidence="2">
    <location>
        <begin position="450"/>
        <end position="472"/>
    </location>
</feature>
<feature type="transmembrane region" description="Helical" evidence="2">
    <location>
        <begin position="626"/>
        <end position="644"/>
    </location>
</feature>
<dbReference type="OrthoDB" id="10420582at2759"/>
<dbReference type="AlphaFoldDB" id="A0A9W6ZSS2"/>
<feature type="transmembrane region" description="Helical" evidence="2">
    <location>
        <begin position="1018"/>
        <end position="1035"/>
    </location>
</feature>
<keyword evidence="2" id="KW-1133">Transmembrane helix</keyword>
<keyword evidence="4" id="KW-1185">Reference proteome</keyword>
<feature type="transmembrane region" description="Helical" evidence="2">
    <location>
        <begin position="541"/>
        <end position="564"/>
    </location>
</feature>
<feature type="compositionally biased region" description="Basic and acidic residues" evidence="1">
    <location>
        <begin position="145"/>
        <end position="158"/>
    </location>
</feature>
<accession>A0A9W6ZSS2</accession>
<feature type="transmembrane region" description="Helical" evidence="2">
    <location>
        <begin position="270"/>
        <end position="290"/>
    </location>
</feature>
<evidence type="ECO:0000256" key="1">
    <source>
        <dbReference type="SAM" id="MobiDB-lite"/>
    </source>
</evidence>
<feature type="transmembrane region" description="Helical" evidence="2">
    <location>
        <begin position="878"/>
        <end position="896"/>
    </location>
</feature>
<reference evidence="4" key="1">
    <citation type="journal article" date="2023" name="Commun. Biol.">
        <title>Genome analysis of Parmales, the sister group of diatoms, reveals the evolutionary specialization of diatoms from phago-mixotrophs to photoautotrophs.</title>
        <authorList>
            <person name="Ban H."/>
            <person name="Sato S."/>
            <person name="Yoshikawa S."/>
            <person name="Yamada K."/>
            <person name="Nakamura Y."/>
            <person name="Ichinomiya M."/>
            <person name="Sato N."/>
            <person name="Blanc-Mathieu R."/>
            <person name="Endo H."/>
            <person name="Kuwata A."/>
            <person name="Ogata H."/>
        </authorList>
    </citation>
    <scope>NUCLEOTIDE SEQUENCE [LARGE SCALE GENOMIC DNA]</scope>
    <source>
        <strain evidence="4">NIES 3700</strain>
    </source>
</reference>
<gene>
    <name evidence="3" type="ORF">TrLO_g5114</name>
</gene>
<protein>
    <submittedName>
        <fullName evidence="3">Uncharacterized protein</fullName>
    </submittedName>
</protein>
<keyword evidence="2" id="KW-0472">Membrane</keyword>
<feature type="transmembrane region" description="Helical" evidence="2">
    <location>
        <begin position="484"/>
        <end position="505"/>
    </location>
</feature>
<feature type="transmembrane region" description="Helical" evidence="2">
    <location>
        <begin position="406"/>
        <end position="425"/>
    </location>
</feature>
<proteinExistence type="predicted"/>
<feature type="transmembrane region" description="Helical" evidence="2">
    <location>
        <begin position="792"/>
        <end position="812"/>
    </location>
</feature>
<dbReference type="EMBL" id="BRXW01000443">
    <property type="protein sequence ID" value="GMH55285.1"/>
    <property type="molecule type" value="Genomic_DNA"/>
</dbReference>
<organism evidence="3 4">
    <name type="scientific">Triparma laevis f. longispina</name>
    <dbReference type="NCBI Taxonomy" id="1714387"/>
    <lineage>
        <taxon>Eukaryota</taxon>
        <taxon>Sar</taxon>
        <taxon>Stramenopiles</taxon>
        <taxon>Ochrophyta</taxon>
        <taxon>Bolidophyceae</taxon>
        <taxon>Parmales</taxon>
        <taxon>Triparmaceae</taxon>
        <taxon>Triparma</taxon>
    </lineage>
</organism>
<feature type="transmembrane region" description="Helical" evidence="2">
    <location>
        <begin position="1067"/>
        <end position="1085"/>
    </location>
</feature>